<organism evidence="1 2">
    <name type="scientific">Actinomycetospora endophytica</name>
    <dbReference type="NCBI Taxonomy" id="2291215"/>
    <lineage>
        <taxon>Bacteria</taxon>
        <taxon>Bacillati</taxon>
        <taxon>Actinomycetota</taxon>
        <taxon>Actinomycetes</taxon>
        <taxon>Pseudonocardiales</taxon>
        <taxon>Pseudonocardiaceae</taxon>
        <taxon>Actinomycetospora</taxon>
    </lineage>
</organism>
<protein>
    <submittedName>
        <fullName evidence="1">Uncharacterized protein</fullName>
    </submittedName>
</protein>
<dbReference type="RefSeq" id="WP_230737938.1">
    <property type="nucleotide sequence ID" value="NZ_JAJNDB010000005.1"/>
</dbReference>
<dbReference type="Proteomes" id="UP001199469">
    <property type="component" value="Unassembled WGS sequence"/>
</dbReference>
<reference evidence="1 2" key="1">
    <citation type="submission" date="2021-11" db="EMBL/GenBank/DDBJ databases">
        <title>Draft genome sequence of Actinomycetospora sp. SF1 isolated from the rhizosphere soil.</title>
        <authorList>
            <person name="Duangmal K."/>
            <person name="Chantavorakit T."/>
        </authorList>
    </citation>
    <scope>NUCLEOTIDE SEQUENCE [LARGE SCALE GENOMIC DNA]</scope>
    <source>
        <strain evidence="1 2">TBRC 5722</strain>
    </source>
</reference>
<evidence type="ECO:0000313" key="2">
    <source>
        <dbReference type="Proteomes" id="UP001199469"/>
    </source>
</evidence>
<accession>A0ABS8PCV4</accession>
<proteinExistence type="predicted"/>
<comment type="caution">
    <text evidence="1">The sequence shown here is derived from an EMBL/GenBank/DDBJ whole genome shotgun (WGS) entry which is preliminary data.</text>
</comment>
<gene>
    <name evidence="1" type="ORF">LQ327_22165</name>
</gene>
<name>A0ABS8PCV4_9PSEU</name>
<keyword evidence="2" id="KW-1185">Reference proteome</keyword>
<sequence length="50" mass="5396">MIFLIIVFWRIAIPLLAAFVLAKVVVAVIGMMAAMPGATAQAIIFLPLLR</sequence>
<dbReference type="EMBL" id="JAJNDB010000005">
    <property type="protein sequence ID" value="MCD2196081.1"/>
    <property type="molecule type" value="Genomic_DNA"/>
</dbReference>
<evidence type="ECO:0000313" key="1">
    <source>
        <dbReference type="EMBL" id="MCD2196081.1"/>
    </source>
</evidence>